<sequence>MNRKRLVLLWMMLIATIFTSGCWDKRELNEIAVVSAVGLDKNKEGKIVGTFQIINPSNVAGALQGGGGTNPPISIYRAIGDNVLELDSSATTKISRDMYFAHANLVVIGEELAKEEGLNYIFDAFERSPEFRATTRIVISRGVKAKDIIETLTAIDKVSAEKIIRTIEVTEKTQGENISINLQEVIKNLLSTGKEPIISGFTVRGDTGKEDKMENTQSSDIKANPNAAGIGVFKDGKLIDWLDGDKAIGAMWVLDRIESTNLNIDWEDKKDAVTYQVIRQKTNVSVKMENGKPKVFIKVRAEGDIREVNVPLNLTDTHVLIDIEKKLAKKLKKEMEDAVVRAQKNKSDIFGFGEIMHENHPKEWKKIEKNWDDVSFPKLEVDVQAETFIRRTGLRNKPFLSNLKKKDQ</sequence>
<evidence type="ECO:0000256" key="3">
    <source>
        <dbReference type="ARBA" id="ARBA00022544"/>
    </source>
</evidence>
<evidence type="ECO:0000313" key="11">
    <source>
        <dbReference type="EMBL" id="CAH0153111.1"/>
    </source>
</evidence>
<comment type="subcellular location">
    <subcellularLocation>
        <location evidence="1">Membrane</location>
        <topology evidence="1">Lipid-anchor</topology>
    </subcellularLocation>
</comment>
<evidence type="ECO:0000256" key="6">
    <source>
        <dbReference type="ARBA" id="ARBA00023139"/>
    </source>
</evidence>
<dbReference type="InterPro" id="IPR038501">
    <property type="entry name" value="Spore_GerAC_C_sf"/>
</dbReference>
<evidence type="ECO:0000256" key="4">
    <source>
        <dbReference type="ARBA" id="ARBA00022729"/>
    </source>
</evidence>
<keyword evidence="8" id="KW-0175">Coiled coil</keyword>
<evidence type="ECO:0000256" key="7">
    <source>
        <dbReference type="ARBA" id="ARBA00023288"/>
    </source>
</evidence>
<dbReference type="AlphaFoldDB" id="A0A9W4KUD9"/>
<evidence type="ECO:0000256" key="8">
    <source>
        <dbReference type="SAM" id="Coils"/>
    </source>
</evidence>
<dbReference type="Pfam" id="PF25198">
    <property type="entry name" value="Spore_GerAC_N"/>
    <property type="match status" value="1"/>
</dbReference>
<dbReference type="Gene3D" id="3.30.300.210">
    <property type="entry name" value="Nutrient germinant receptor protein C, domain 3"/>
    <property type="match status" value="1"/>
</dbReference>
<protein>
    <submittedName>
        <fullName evidence="11">Spore germination protein B3</fullName>
    </submittedName>
</protein>
<keyword evidence="5" id="KW-0472">Membrane</keyword>
<evidence type="ECO:0000313" key="12">
    <source>
        <dbReference type="Proteomes" id="UP000789326"/>
    </source>
</evidence>
<name>A0A9W4KUD9_9BACI</name>
<dbReference type="InterPro" id="IPR008844">
    <property type="entry name" value="Spore_GerAC-like"/>
</dbReference>
<keyword evidence="3" id="KW-0309">Germination</keyword>
<dbReference type="GO" id="GO:0016020">
    <property type="term" value="C:membrane"/>
    <property type="evidence" value="ECO:0007669"/>
    <property type="project" value="UniProtKB-SubCell"/>
</dbReference>
<accession>A0A9W4KUD9</accession>
<feature type="coiled-coil region" evidence="8">
    <location>
        <begin position="321"/>
        <end position="348"/>
    </location>
</feature>
<dbReference type="InterPro" id="IPR046953">
    <property type="entry name" value="Spore_GerAC-like_C"/>
</dbReference>
<keyword evidence="7" id="KW-0449">Lipoprotein</keyword>
<evidence type="ECO:0000256" key="2">
    <source>
        <dbReference type="ARBA" id="ARBA00007886"/>
    </source>
</evidence>
<dbReference type="InterPro" id="IPR057336">
    <property type="entry name" value="GerAC_N"/>
</dbReference>
<evidence type="ECO:0000256" key="5">
    <source>
        <dbReference type="ARBA" id="ARBA00023136"/>
    </source>
</evidence>
<evidence type="ECO:0000259" key="9">
    <source>
        <dbReference type="Pfam" id="PF05504"/>
    </source>
</evidence>
<dbReference type="PANTHER" id="PTHR35789:SF1">
    <property type="entry name" value="SPORE GERMINATION PROTEIN B3"/>
    <property type="match status" value="1"/>
</dbReference>
<gene>
    <name evidence="11" type="primary">gerBC_2</name>
    <name evidence="11" type="ORF">SRABI133_00761</name>
</gene>
<feature type="domain" description="Spore germination GerAC-like C-terminal" evidence="9">
    <location>
        <begin position="229"/>
        <end position="393"/>
    </location>
</feature>
<dbReference type="EMBL" id="CAKKMG010000005">
    <property type="protein sequence ID" value="CAH0153111.1"/>
    <property type="molecule type" value="Genomic_DNA"/>
</dbReference>
<reference evidence="11" key="1">
    <citation type="submission" date="2021-11" db="EMBL/GenBank/DDBJ databases">
        <authorList>
            <person name="Bulgarelli D."/>
        </authorList>
    </citation>
    <scope>NUCLEOTIDE SEQUENCE</scope>
    <source>
        <strain evidence="11">Bi133</strain>
    </source>
</reference>
<dbReference type="Proteomes" id="UP000789326">
    <property type="component" value="Unassembled WGS sequence"/>
</dbReference>
<keyword evidence="4" id="KW-0732">Signal</keyword>
<keyword evidence="6" id="KW-0564">Palmitate</keyword>
<proteinExistence type="inferred from homology"/>
<evidence type="ECO:0000259" key="10">
    <source>
        <dbReference type="Pfam" id="PF25198"/>
    </source>
</evidence>
<organism evidence="11 12">
    <name type="scientific">Peribacillus simplex</name>
    <dbReference type="NCBI Taxonomy" id="1478"/>
    <lineage>
        <taxon>Bacteria</taxon>
        <taxon>Bacillati</taxon>
        <taxon>Bacillota</taxon>
        <taxon>Bacilli</taxon>
        <taxon>Bacillales</taxon>
        <taxon>Bacillaceae</taxon>
        <taxon>Peribacillus</taxon>
    </lineage>
</organism>
<dbReference type="Pfam" id="PF05504">
    <property type="entry name" value="Spore_GerAC"/>
    <property type="match status" value="1"/>
</dbReference>
<feature type="domain" description="Spore germination protein N-terminal" evidence="10">
    <location>
        <begin position="24"/>
        <end position="200"/>
    </location>
</feature>
<dbReference type="RefSeq" id="WP_230300779.1">
    <property type="nucleotide sequence ID" value="NZ_CAKKMG010000005.1"/>
</dbReference>
<comment type="similarity">
    <text evidence="2">Belongs to the GerABKC lipoprotein family.</text>
</comment>
<dbReference type="PANTHER" id="PTHR35789">
    <property type="entry name" value="SPORE GERMINATION PROTEIN B3"/>
    <property type="match status" value="1"/>
</dbReference>
<dbReference type="GO" id="GO:0009847">
    <property type="term" value="P:spore germination"/>
    <property type="evidence" value="ECO:0007669"/>
    <property type="project" value="InterPro"/>
</dbReference>
<comment type="caution">
    <text evidence="11">The sequence shown here is derived from an EMBL/GenBank/DDBJ whole genome shotgun (WGS) entry which is preliminary data.</text>
</comment>
<dbReference type="PROSITE" id="PS51257">
    <property type="entry name" value="PROKAR_LIPOPROTEIN"/>
    <property type="match status" value="1"/>
</dbReference>
<evidence type="ECO:0000256" key="1">
    <source>
        <dbReference type="ARBA" id="ARBA00004635"/>
    </source>
</evidence>
<dbReference type="NCBIfam" id="TIGR02887">
    <property type="entry name" value="spore_ger_x_C"/>
    <property type="match status" value="1"/>
</dbReference>